<reference evidence="2 3" key="1">
    <citation type="submission" date="2024-03" db="EMBL/GenBank/DDBJ databases">
        <title>YIM 134122 draft genome.</title>
        <authorList>
            <person name="Zuo S."/>
            <person name="Xiong L."/>
        </authorList>
    </citation>
    <scope>NUCLEOTIDE SEQUENCE [LARGE SCALE GENOMIC DNA]</scope>
    <source>
        <strain evidence="2 3">YIM 134122</strain>
    </source>
</reference>
<dbReference type="EMBL" id="JBCLVG010000002">
    <property type="protein sequence ID" value="MEN1946806.1"/>
    <property type="molecule type" value="Genomic_DNA"/>
</dbReference>
<keyword evidence="3" id="KW-1185">Reference proteome</keyword>
<evidence type="ECO:0000259" key="1">
    <source>
        <dbReference type="Pfam" id="PF06283"/>
    </source>
</evidence>
<dbReference type="Proteomes" id="UP001425155">
    <property type="component" value="Unassembled WGS sequence"/>
</dbReference>
<evidence type="ECO:0000313" key="3">
    <source>
        <dbReference type="Proteomes" id="UP001425155"/>
    </source>
</evidence>
<name>A0ABU9W4A3_9MICO</name>
<protein>
    <submittedName>
        <fullName evidence="2">ThuA domain-containing protein</fullName>
    </submittedName>
</protein>
<proteinExistence type="predicted"/>
<feature type="domain" description="ThuA-like" evidence="1">
    <location>
        <begin position="55"/>
        <end position="217"/>
    </location>
</feature>
<organism evidence="2 3">
    <name type="scientific">Leifsonia stereocauli</name>
    <dbReference type="NCBI Taxonomy" id="3134136"/>
    <lineage>
        <taxon>Bacteria</taxon>
        <taxon>Bacillati</taxon>
        <taxon>Actinomycetota</taxon>
        <taxon>Actinomycetes</taxon>
        <taxon>Micrococcales</taxon>
        <taxon>Microbacteriaceae</taxon>
        <taxon>Leifsonia</taxon>
    </lineage>
</organism>
<dbReference type="Pfam" id="PF06283">
    <property type="entry name" value="ThuA"/>
    <property type="match status" value="1"/>
</dbReference>
<dbReference type="SUPFAM" id="SSF52317">
    <property type="entry name" value="Class I glutamine amidotransferase-like"/>
    <property type="match status" value="1"/>
</dbReference>
<sequence length="233" mass="24846">MTTITVLSGHGDYADPWHPFAETSQRLAAVLAPLGEVTVRDDVEVALAGLTATDARPDLLVFNISRNEGVEFSAPSESAQTGLLAHLADGRPLLAVHSASRAFADWPAWSVMLGGHWEDGLTFHPDRGAAHIVPTALTGEILGQGRPFDTVDERYTALVLEPGAQTLATHEHGGSEHPLAWLTTFGDAEVIYSALGHDAEAYASADAAVFLRAAAAWLLREQAPVTRAERSPR</sequence>
<dbReference type="InterPro" id="IPR029062">
    <property type="entry name" value="Class_I_gatase-like"/>
</dbReference>
<dbReference type="Gene3D" id="3.40.50.880">
    <property type="match status" value="1"/>
</dbReference>
<evidence type="ECO:0000313" key="2">
    <source>
        <dbReference type="EMBL" id="MEN1946806.1"/>
    </source>
</evidence>
<comment type="caution">
    <text evidence="2">The sequence shown here is derived from an EMBL/GenBank/DDBJ whole genome shotgun (WGS) entry which is preliminary data.</text>
</comment>
<gene>
    <name evidence="2" type="ORF">WJX64_09625</name>
</gene>
<accession>A0ABU9W4A3</accession>
<dbReference type="InterPro" id="IPR029010">
    <property type="entry name" value="ThuA-like"/>
</dbReference>
<dbReference type="RefSeq" id="WP_342113468.1">
    <property type="nucleotide sequence ID" value="NZ_JBCAUN010000002.1"/>
</dbReference>